<sequence length="85" mass="9451">MEKHNPEETRTHSLLTTRGQSKKTAICKLGRESSPETKSANAMILHFPASRTVRNQCLLKPLSLLYFVMAAWAEKNSHPVSLGSS</sequence>
<accession>A0A4X1T1N6</accession>
<feature type="region of interest" description="Disordered" evidence="1">
    <location>
        <begin position="1"/>
        <end position="25"/>
    </location>
</feature>
<reference evidence="2 3" key="1">
    <citation type="submission" date="2017-08" db="EMBL/GenBank/DDBJ databases">
        <title>USMARCv1.0.</title>
        <authorList>
            <person name="Hannum G.I."/>
            <person name="Koren S."/>
            <person name="Schroeder S.G."/>
            <person name="Chin S.C."/>
            <person name="Nonneman D.J."/>
            <person name="Becker S.A."/>
            <person name="Rosen B.D."/>
            <person name="Bickhart D.M."/>
            <person name="Putnam N.H."/>
            <person name="Green R.E."/>
            <person name="Tuggle C.K."/>
            <person name="Liu H."/>
            <person name="Rohrer G.A."/>
            <person name="Warr A."/>
            <person name="Hall R."/>
            <person name="Kim K."/>
            <person name="Hume D.A."/>
            <person name="Talbot R."/>
            <person name="Chow W."/>
            <person name="Howe K."/>
            <person name="Schwartz A.S."/>
            <person name="Watson M."/>
            <person name="Archibald A.L."/>
            <person name="Phillippy A.M."/>
            <person name="Smith T.P.L."/>
        </authorList>
    </citation>
    <scope>NUCLEOTIDE SEQUENCE [LARGE SCALE GENOMIC DNA]</scope>
</reference>
<evidence type="ECO:0000256" key="1">
    <source>
        <dbReference type="SAM" id="MobiDB-lite"/>
    </source>
</evidence>
<dbReference type="Proteomes" id="UP000314985">
    <property type="component" value="Chromosome 7"/>
</dbReference>
<feature type="compositionally biased region" description="Polar residues" evidence="1">
    <location>
        <begin position="12"/>
        <end position="23"/>
    </location>
</feature>
<name>A0A4X1T1N6_PIG</name>
<reference evidence="2" key="2">
    <citation type="submission" date="2025-08" db="UniProtKB">
        <authorList>
            <consortium name="Ensembl"/>
        </authorList>
    </citation>
    <scope>IDENTIFICATION</scope>
</reference>
<dbReference type="AlphaFoldDB" id="A0A4X1T1N6"/>
<protein>
    <submittedName>
        <fullName evidence="2">Uncharacterized protein</fullName>
    </submittedName>
</protein>
<evidence type="ECO:0000313" key="3">
    <source>
        <dbReference type="Proteomes" id="UP000314985"/>
    </source>
</evidence>
<evidence type="ECO:0000313" key="2">
    <source>
        <dbReference type="Ensembl" id="ENSSSCP00070008591.1"/>
    </source>
</evidence>
<feature type="compositionally biased region" description="Basic and acidic residues" evidence="1">
    <location>
        <begin position="1"/>
        <end position="11"/>
    </location>
</feature>
<proteinExistence type="predicted"/>
<dbReference type="Ensembl" id="ENSSSCT00070010461.1">
    <property type="protein sequence ID" value="ENSSSCP00070008591.1"/>
    <property type="gene ID" value="ENSSSCG00070005531.1"/>
</dbReference>
<organism evidence="2 3">
    <name type="scientific">Sus scrofa</name>
    <name type="common">Pig</name>
    <dbReference type="NCBI Taxonomy" id="9823"/>
    <lineage>
        <taxon>Eukaryota</taxon>
        <taxon>Metazoa</taxon>
        <taxon>Chordata</taxon>
        <taxon>Craniata</taxon>
        <taxon>Vertebrata</taxon>
        <taxon>Euteleostomi</taxon>
        <taxon>Mammalia</taxon>
        <taxon>Eutheria</taxon>
        <taxon>Laurasiatheria</taxon>
        <taxon>Artiodactyla</taxon>
        <taxon>Suina</taxon>
        <taxon>Suidae</taxon>
        <taxon>Sus</taxon>
    </lineage>
</organism>